<accession>A0AAE3KC81</accession>
<organism evidence="1 2">
    <name type="scientific">Natronocella acetinitrilica</name>
    <dbReference type="NCBI Taxonomy" id="414046"/>
    <lineage>
        <taxon>Bacteria</taxon>
        <taxon>Pseudomonadati</taxon>
        <taxon>Pseudomonadota</taxon>
        <taxon>Gammaproteobacteria</taxon>
        <taxon>Chromatiales</taxon>
        <taxon>Ectothiorhodospiraceae</taxon>
        <taxon>Natronocella</taxon>
    </lineage>
</organism>
<gene>
    <name evidence="1" type="ORF">J2T57_002591</name>
</gene>
<keyword evidence="2" id="KW-1185">Reference proteome</keyword>
<evidence type="ECO:0000313" key="1">
    <source>
        <dbReference type="EMBL" id="MCP1675441.1"/>
    </source>
</evidence>
<dbReference type="EMBL" id="JALJXV010000006">
    <property type="protein sequence ID" value="MCP1675441.1"/>
    <property type="molecule type" value="Genomic_DNA"/>
</dbReference>
<evidence type="ECO:0000313" key="2">
    <source>
        <dbReference type="Proteomes" id="UP001205843"/>
    </source>
</evidence>
<comment type="caution">
    <text evidence="1">The sequence shown here is derived from an EMBL/GenBank/DDBJ whole genome shotgun (WGS) entry which is preliminary data.</text>
</comment>
<dbReference type="AlphaFoldDB" id="A0AAE3KC81"/>
<name>A0AAE3KC81_9GAMM</name>
<proteinExistence type="predicted"/>
<sequence length="169" mass="18789">MIPLVVGSVIIPQDGQVALEQRYVPVFGGSRVRLSDGSLEQYTRWRRLRTEITGRGWVPLGLDLLDYDDTVLIDCVAPRSTITTATSVTLPGVRRPDADVVAHARLGQQDWVRTDVSVSGETATIMAVTDALQYQVRWYPRLTCWLAPPDEGLDVPGADWDWRLVGEEA</sequence>
<dbReference type="RefSeq" id="WP_253478898.1">
    <property type="nucleotide sequence ID" value="NZ_JALJXV010000006.1"/>
</dbReference>
<protein>
    <submittedName>
        <fullName evidence="1">Uncharacterized protein</fullName>
    </submittedName>
</protein>
<reference evidence="1" key="1">
    <citation type="submission" date="2022-03" db="EMBL/GenBank/DDBJ databases">
        <title>Genomic Encyclopedia of Type Strains, Phase III (KMG-III): the genomes of soil and plant-associated and newly described type strains.</title>
        <authorList>
            <person name="Whitman W."/>
        </authorList>
    </citation>
    <scope>NUCLEOTIDE SEQUENCE</scope>
    <source>
        <strain evidence="1">ANL 6-2</strain>
    </source>
</reference>
<dbReference type="Proteomes" id="UP001205843">
    <property type="component" value="Unassembled WGS sequence"/>
</dbReference>